<dbReference type="EMBL" id="AZEY01000108">
    <property type="protein sequence ID" value="KRL62432.1"/>
    <property type="molecule type" value="Genomic_DNA"/>
</dbReference>
<dbReference type="NCBIfam" id="TIGR02469">
    <property type="entry name" value="CbiT"/>
    <property type="match status" value="1"/>
</dbReference>
<protein>
    <submittedName>
        <fullName evidence="7">Precorrin-6Y C5,15-methyltransferase, CbiT subunit</fullName>
    </submittedName>
</protein>
<dbReference type="PATRIC" id="fig|1423739.3.peg.2024"/>
<dbReference type="GO" id="GO:0009236">
    <property type="term" value="P:cobalamin biosynthetic process"/>
    <property type="evidence" value="ECO:0007669"/>
    <property type="project" value="UniProtKB-UniPathway"/>
</dbReference>
<feature type="domain" description="Methyltransferase" evidence="6">
    <location>
        <begin position="33"/>
        <end position="130"/>
    </location>
</feature>
<proteinExistence type="predicted"/>
<dbReference type="AlphaFoldDB" id="A0A0R1RZU7"/>
<keyword evidence="3 7" id="KW-0489">Methyltransferase</keyword>
<organism evidence="7 8">
    <name type="scientific">Lentilactobacillus diolivorans DSM 14421</name>
    <dbReference type="NCBI Taxonomy" id="1423739"/>
    <lineage>
        <taxon>Bacteria</taxon>
        <taxon>Bacillati</taxon>
        <taxon>Bacillota</taxon>
        <taxon>Bacilli</taxon>
        <taxon>Lactobacillales</taxon>
        <taxon>Lactobacillaceae</taxon>
        <taxon>Lentilactobacillus</taxon>
    </lineage>
</organism>
<dbReference type="RefSeq" id="WP_057866225.1">
    <property type="nucleotide sequence ID" value="NZ_AZEY01000108.1"/>
</dbReference>
<evidence type="ECO:0000256" key="5">
    <source>
        <dbReference type="ARBA" id="ARBA00022691"/>
    </source>
</evidence>
<dbReference type="GO" id="GO:0032259">
    <property type="term" value="P:methylation"/>
    <property type="evidence" value="ECO:0007669"/>
    <property type="project" value="UniProtKB-KW"/>
</dbReference>
<evidence type="ECO:0000256" key="1">
    <source>
        <dbReference type="ARBA" id="ARBA00004953"/>
    </source>
</evidence>
<dbReference type="PANTHER" id="PTHR43182:SF1">
    <property type="entry name" value="COBALT-PRECORRIN-7 C(5)-METHYLTRANSFERASE"/>
    <property type="match status" value="1"/>
</dbReference>
<dbReference type="CDD" id="cd02440">
    <property type="entry name" value="AdoMet_MTases"/>
    <property type="match status" value="1"/>
</dbReference>
<evidence type="ECO:0000313" key="7">
    <source>
        <dbReference type="EMBL" id="KRL62432.1"/>
    </source>
</evidence>
<keyword evidence="2" id="KW-0169">Cobalamin biosynthesis</keyword>
<dbReference type="STRING" id="1423739.FC85_GL001940"/>
<dbReference type="NCBIfam" id="NF006138">
    <property type="entry name" value="PRK08287.1"/>
    <property type="match status" value="1"/>
</dbReference>
<accession>A0A0R1RZU7</accession>
<dbReference type="UniPathway" id="UPA00148"/>
<dbReference type="Pfam" id="PF13847">
    <property type="entry name" value="Methyltransf_31"/>
    <property type="match status" value="1"/>
</dbReference>
<evidence type="ECO:0000256" key="2">
    <source>
        <dbReference type="ARBA" id="ARBA00022573"/>
    </source>
</evidence>
<keyword evidence="4 7" id="KW-0808">Transferase</keyword>
<keyword evidence="5" id="KW-0949">S-adenosyl-L-methionine</keyword>
<dbReference type="SUPFAM" id="SSF53335">
    <property type="entry name" value="S-adenosyl-L-methionine-dependent methyltransferases"/>
    <property type="match status" value="1"/>
</dbReference>
<dbReference type="InterPro" id="IPR050714">
    <property type="entry name" value="Cobalamin_biosynth_MTase"/>
</dbReference>
<dbReference type="GO" id="GO:0008276">
    <property type="term" value="F:protein methyltransferase activity"/>
    <property type="evidence" value="ECO:0007669"/>
    <property type="project" value="InterPro"/>
</dbReference>
<gene>
    <name evidence="7" type="ORF">FC85_GL001940</name>
</gene>
<evidence type="ECO:0000259" key="6">
    <source>
        <dbReference type="Pfam" id="PF13847"/>
    </source>
</evidence>
<evidence type="ECO:0000256" key="3">
    <source>
        <dbReference type="ARBA" id="ARBA00022603"/>
    </source>
</evidence>
<dbReference type="PANTHER" id="PTHR43182">
    <property type="entry name" value="COBALT-PRECORRIN-6B C(15)-METHYLTRANSFERASE (DECARBOXYLATING)"/>
    <property type="match status" value="1"/>
</dbReference>
<sequence>MRDEDFLRTKVPMTKSEVRAISLDKLNLQGKNSLLDVGAGTGSVSLQAALEFPDLQVISIEQKDAAIDIMTQNMVHFHTGNINLLKGTAPEDIPDHLYDAIFVGGSGANLDAIIDFSLAHLNASGSLVLNFILNENAMTAYQYLAAKSITNLEMIQVAVSKWHGLGKGHYFKPQNPTMIISCQKN</sequence>
<evidence type="ECO:0000256" key="4">
    <source>
        <dbReference type="ARBA" id="ARBA00022679"/>
    </source>
</evidence>
<evidence type="ECO:0000313" key="8">
    <source>
        <dbReference type="Proteomes" id="UP000052013"/>
    </source>
</evidence>
<dbReference type="InterPro" id="IPR029063">
    <property type="entry name" value="SAM-dependent_MTases_sf"/>
</dbReference>
<dbReference type="InterPro" id="IPR014008">
    <property type="entry name" value="Cbl_synth_MTase_CbiT"/>
</dbReference>
<dbReference type="Gene3D" id="3.40.50.150">
    <property type="entry name" value="Vaccinia Virus protein VP39"/>
    <property type="match status" value="1"/>
</dbReference>
<dbReference type="Proteomes" id="UP000052013">
    <property type="component" value="Unassembled WGS sequence"/>
</dbReference>
<comment type="pathway">
    <text evidence="1">Cofactor biosynthesis; adenosylcobalamin biosynthesis.</text>
</comment>
<reference evidence="7 8" key="1">
    <citation type="journal article" date="2015" name="Genome Announc.">
        <title>Expanding the biotechnology potential of lactobacilli through comparative genomics of 213 strains and associated genera.</title>
        <authorList>
            <person name="Sun Z."/>
            <person name="Harris H.M."/>
            <person name="McCann A."/>
            <person name="Guo C."/>
            <person name="Argimon S."/>
            <person name="Zhang W."/>
            <person name="Yang X."/>
            <person name="Jeffery I.B."/>
            <person name="Cooney J.C."/>
            <person name="Kagawa T.F."/>
            <person name="Liu W."/>
            <person name="Song Y."/>
            <person name="Salvetti E."/>
            <person name="Wrobel A."/>
            <person name="Rasinkangas P."/>
            <person name="Parkhill J."/>
            <person name="Rea M.C."/>
            <person name="O'Sullivan O."/>
            <person name="Ritari J."/>
            <person name="Douillard F.P."/>
            <person name="Paul Ross R."/>
            <person name="Yang R."/>
            <person name="Briner A.E."/>
            <person name="Felis G.E."/>
            <person name="de Vos W.M."/>
            <person name="Barrangou R."/>
            <person name="Klaenhammer T.R."/>
            <person name="Caufield P.W."/>
            <person name="Cui Y."/>
            <person name="Zhang H."/>
            <person name="O'Toole P.W."/>
        </authorList>
    </citation>
    <scope>NUCLEOTIDE SEQUENCE [LARGE SCALE GENOMIC DNA]</scope>
    <source>
        <strain evidence="7 8">DSM 14421</strain>
    </source>
</reference>
<comment type="caution">
    <text evidence="7">The sequence shown here is derived from an EMBL/GenBank/DDBJ whole genome shotgun (WGS) entry which is preliminary data.</text>
</comment>
<dbReference type="InterPro" id="IPR025714">
    <property type="entry name" value="Methyltranfer_dom"/>
</dbReference>
<name>A0A0R1RZU7_9LACO</name>